<feature type="domain" description="CBS" evidence="3">
    <location>
        <begin position="99"/>
        <end position="155"/>
    </location>
</feature>
<dbReference type="InterPro" id="IPR046342">
    <property type="entry name" value="CBS_dom_sf"/>
</dbReference>
<dbReference type="SMART" id="SM00116">
    <property type="entry name" value="CBS"/>
    <property type="match status" value="2"/>
</dbReference>
<proteinExistence type="predicted"/>
<sequence length="156" mass="18156">MEKVRKITCKKVITVQRYTTLRKILMTFKKFHTFPLVPVVEEENLLVGIISLKNLIDVFRPEEPEILKTIPFLDEKPIEITEIELSPEMGQLIVAEDIMNTKFLAIDEDLPIKEAFRLMRLHNREQLPVINKEKKFIGFVGLFDVVMSIFKSKGVV</sequence>
<evidence type="ECO:0000313" key="5">
    <source>
        <dbReference type="Proteomes" id="UP000885826"/>
    </source>
</evidence>
<dbReference type="Proteomes" id="UP000885826">
    <property type="component" value="Unassembled WGS sequence"/>
</dbReference>
<protein>
    <submittedName>
        <fullName evidence="4">CBS domain-containing protein</fullName>
    </submittedName>
</protein>
<feature type="domain" description="CBS" evidence="3">
    <location>
        <begin position="7"/>
        <end position="65"/>
    </location>
</feature>
<dbReference type="Gene3D" id="3.10.580.10">
    <property type="entry name" value="CBS-domain"/>
    <property type="match status" value="1"/>
</dbReference>
<dbReference type="AlphaFoldDB" id="A0A9C9EMI9"/>
<accession>A0A9C9EMI9</accession>
<dbReference type="EMBL" id="DRIG01000058">
    <property type="protein sequence ID" value="HEC78542.1"/>
    <property type="molecule type" value="Genomic_DNA"/>
</dbReference>
<keyword evidence="1 2" id="KW-0129">CBS domain</keyword>
<comment type="caution">
    <text evidence="4">The sequence shown here is derived from an EMBL/GenBank/DDBJ whole genome shotgun (WGS) entry which is preliminary data.</text>
</comment>
<name>A0A9C9EMI9_UNCW3</name>
<evidence type="ECO:0000256" key="1">
    <source>
        <dbReference type="ARBA" id="ARBA00023122"/>
    </source>
</evidence>
<dbReference type="PROSITE" id="PS51371">
    <property type="entry name" value="CBS"/>
    <property type="match status" value="2"/>
</dbReference>
<evidence type="ECO:0000313" key="4">
    <source>
        <dbReference type="EMBL" id="HEC78542.1"/>
    </source>
</evidence>
<dbReference type="InterPro" id="IPR000644">
    <property type="entry name" value="CBS_dom"/>
</dbReference>
<dbReference type="Pfam" id="PF00571">
    <property type="entry name" value="CBS"/>
    <property type="match status" value="2"/>
</dbReference>
<gene>
    <name evidence="4" type="ORF">ENI34_05285</name>
</gene>
<organism evidence="4 5">
    <name type="scientific">candidate division WOR-3 bacterium</name>
    <dbReference type="NCBI Taxonomy" id="2052148"/>
    <lineage>
        <taxon>Bacteria</taxon>
        <taxon>Bacteria division WOR-3</taxon>
    </lineage>
</organism>
<evidence type="ECO:0000259" key="3">
    <source>
        <dbReference type="PROSITE" id="PS51371"/>
    </source>
</evidence>
<dbReference type="PANTHER" id="PTHR43080:SF2">
    <property type="entry name" value="CBS DOMAIN-CONTAINING PROTEIN"/>
    <property type="match status" value="1"/>
</dbReference>
<dbReference type="PANTHER" id="PTHR43080">
    <property type="entry name" value="CBS DOMAIN-CONTAINING PROTEIN CBSX3, MITOCHONDRIAL"/>
    <property type="match status" value="1"/>
</dbReference>
<dbReference type="SUPFAM" id="SSF54631">
    <property type="entry name" value="CBS-domain pair"/>
    <property type="match status" value="1"/>
</dbReference>
<dbReference type="InterPro" id="IPR051257">
    <property type="entry name" value="Diverse_CBS-Domain"/>
</dbReference>
<reference evidence="4" key="1">
    <citation type="journal article" date="2020" name="mSystems">
        <title>Genome- and Community-Level Interaction Insights into Carbon Utilization and Element Cycling Functions of Hydrothermarchaeota in Hydrothermal Sediment.</title>
        <authorList>
            <person name="Zhou Z."/>
            <person name="Liu Y."/>
            <person name="Xu W."/>
            <person name="Pan J."/>
            <person name="Luo Z.H."/>
            <person name="Li M."/>
        </authorList>
    </citation>
    <scope>NUCLEOTIDE SEQUENCE</scope>
    <source>
        <strain evidence="4">HyVt-388</strain>
    </source>
</reference>
<evidence type="ECO:0000256" key="2">
    <source>
        <dbReference type="PROSITE-ProRule" id="PRU00703"/>
    </source>
</evidence>